<dbReference type="Proteomes" id="UP000722989">
    <property type="component" value="Unassembled WGS sequence"/>
</dbReference>
<evidence type="ECO:0000313" key="2">
    <source>
        <dbReference type="Proteomes" id="UP000722989"/>
    </source>
</evidence>
<sequence length="166" mass="18618">MTTRHMLRNCRAIVDSLTLPRPFSVDALLRDLAEQRGRPIKLHVLPSSIMTNACGIWVSTATGDEIFVEEETTAFHREHIILHEVCHILCDHRTNHMDDSAMFSDLLPDLNSDLVKRLLARTSYTSRQEQEAELLASLIHATGRSRSGPPSRGVRGALELALGIRE</sequence>
<comment type="caution">
    <text evidence="1">The sequence shown here is derived from an EMBL/GenBank/DDBJ whole genome shotgun (WGS) entry which is preliminary data.</text>
</comment>
<evidence type="ECO:0000313" key="1">
    <source>
        <dbReference type="EMBL" id="NJC70707.1"/>
    </source>
</evidence>
<protein>
    <recommendedName>
        <fullName evidence="3">IrrE N-terminal-like domain-containing protein</fullName>
    </recommendedName>
</protein>
<name>A0ABX0XZP3_9ACTN</name>
<organism evidence="1 2">
    <name type="scientific">Planosporangium thailandense</name>
    <dbReference type="NCBI Taxonomy" id="765197"/>
    <lineage>
        <taxon>Bacteria</taxon>
        <taxon>Bacillati</taxon>
        <taxon>Actinomycetota</taxon>
        <taxon>Actinomycetes</taxon>
        <taxon>Micromonosporales</taxon>
        <taxon>Micromonosporaceae</taxon>
        <taxon>Planosporangium</taxon>
    </lineage>
</organism>
<proteinExistence type="predicted"/>
<dbReference type="EMBL" id="JAATVY010000007">
    <property type="protein sequence ID" value="NJC70707.1"/>
    <property type="molecule type" value="Genomic_DNA"/>
</dbReference>
<evidence type="ECO:0008006" key="3">
    <source>
        <dbReference type="Google" id="ProtNLM"/>
    </source>
</evidence>
<accession>A0ABX0XZP3</accession>
<reference evidence="1 2" key="1">
    <citation type="submission" date="2020-03" db="EMBL/GenBank/DDBJ databases">
        <title>WGS of the type strain of Planosporangium spp.</title>
        <authorList>
            <person name="Thawai C."/>
        </authorList>
    </citation>
    <scope>NUCLEOTIDE SEQUENCE [LARGE SCALE GENOMIC DNA]</scope>
    <source>
        <strain evidence="1 2">TBRC 5610</strain>
    </source>
</reference>
<gene>
    <name evidence="1" type="ORF">HC031_13425</name>
</gene>
<keyword evidence="2" id="KW-1185">Reference proteome</keyword>